<accession>A0AA87SXQ7</accession>
<organism evidence="1 2">
    <name type="scientific">Leptospira mayottensis 200901122</name>
    <dbReference type="NCBI Taxonomy" id="1193010"/>
    <lineage>
        <taxon>Bacteria</taxon>
        <taxon>Pseudomonadati</taxon>
        <taxon>Spirochaetota</taxon>
        <taxon>Spirochaetia</taxon>
        <taxon>Leptospirales</taxon>
        <taxon>Leptospiraceae</taxon>
        <taxon>Leptospira</taxon>
    </lineage>
</organism>
<sequence>MYKKEIRVLRAFEFQYKEKSFYETALRFMNVNKIRVLLI</sequence>
<dbReference type="AlphaFoldDB" id="A0AA87SXQ7"/>
<name>A0AA87SXQ7_9LEPT</name>
<protein>
    <submittedName>
        <fullName evidence="1">Uncharacterized protein</fullName>
    </submittedName>
</protein>
<evidence type="ECO:0000313" key="1">
    <source>
        <dbReference type="EMBL" id="EKR98548.1"/>
    </source>
</evidence>
<reference evidence="1 2" key="1">
    <citation type="journal article" date="2014" name="Int. J. Syst. Evol. Microbiol.">
        <title>Leptospira mayottensis sp. nov., a pathogenic species of the genus Leptospira isolated from humans.</title>
        <authorList>
            <person name="Bourhy P."/>
            <person name="Collet L."/>
            <person name="Brisse S."/>
            <person name="Picardeau M."/>
        </authorList>
    </citation>
    <scope>NUCLEOTIDE SEQUENCE [LARGE SCALE GENOMIC DNA]</scope>
    <source>
        <strain evidence="1 2">200901122</strain>
    </source>
</reference>
<dbReference type="Proteomes" id="UP000001343">
    <property type="component" value="Unassembled WGS sequence"/>
</dbReference>
<evidence type="ECO:0000313" key="2">
    <source>
        <dbReference type="Proteomes" id="UP000001343"/>
    </source>
</evidence>
<comment type="caution">
    <text evidence="1">The sequence shown here is derived from an EMBL/GenBank/DDBJ whole genome shotgun (WGS) entry which is preliminary data.</text>
</comment>
<proteinExistence type="predicted"/>
<gene>
    <name evidence="1" type="ORF">LEP1GSC125_1973</name>
</gene>
<dbReference type="EMBL" id="AKWM02000078">
    <property type="protein sequence ID" value="EKR98548.1"/>
    <property type="molecule type" value="Genomic_DNA"/>
</dbReference>